<evidence type="ECO:0000259" key="2">
    <source>
        <dbReference type="PROSITE" id="PS51462"/>
    </source>
</evidence>
<evidence type="ECO:0000256" key="1">
    <source>
        <dbReference type="ARBA" id="ARBA00005582"/>
    </source>
</evidence>
<comment type="similarity">
    <text evidence="1">Belongs to the Nudix hydrolase family.</text>
</comment>
<dbReference type="PANTHER" id="PTHR43736:SF1">
    <property type="entry name" value="DIHYDRONEOPTERIN TRIPHOSPHATE DIPHOSPHATASE"/>
    <property type="match status" value="1"/>
</dbReference>
<dbReference type="Proteomes" id="UP001501000">
    <property type="component" value="Unassembled WGS sequence"/>
</dbReference>
<dbReference type="InterPro" id="IPR015797">
    <property type="entry name" value="NUDIX_hydrolase-like_dom_sf"/>
</dbReference>
<feature type="domain" description="Nudix hydrolase" evidence="2">
    <location>
        <begin position="1"/>
        <end position="135"/>
    </location>
</feature>
<comment type="caution">
    <text evidence="3">The sequence shown here is derived from an EMBL/GenBank/DDBJ whole genome shotgun (WGS) entry which is preliminary data.</text>
</comment>
<gene>
    <name evidence="3" type="ORF">GCM10022244_61730</name>
</gene>
<dbReference type="Pfam" id="PF00293">
    <property type="entry name" value="NUDIX"/>
    <property type="match status" value="1"/>
</dbReference>
<dbReference type="SUPFAM" id="SSF55811">
    <property type="entry name" value="Nudix"/>
    <property type="match status" value="1"/>
</dbReference>
<organism evidence="3 4">
    <name type="scientific">Streptomyces gulbargensis</name>
    <dbReference type="NCBI Taxonomy" id="364901"/>
    <lineage>
        <taxon>Bacteria</taxon>
        <taxon>Bacillati</taxon>
        <taxon>Actinomycetota</taxon>
        <taxon>Actinomycetes</taxon>
        <taxon>Kitasatosporales</taxon>
        <taxon>Streptomycetaceae</taxon>
        <taxon>Streptomyces</taxon>
    </lineage>
</organism>
<evidence type="ECO:0000313" key="4">
    <source>
        <dbReference type="Proteomes" id="UP001501000"/>
    </source>
</evidence>
<dbReference type="PANTHER" id="PTHR43736">
    <property type="entry name" value="ADP-RIBOSE PYROPHOSPHATASE"/>
    <property type="match status" value="1"/>
</dbReference>
<dbReference type="Gene3D" id="3.90.79.10">
    <property type="entry name" value="Nucleoside Triphosphate Pyrophosphohydrolase"/>
    <property type="match status" value="1"/>
</dbReference>
<dbReference type="EMBL" id="BAABAJ010000125">
    <property type="protein sequence ID" value="GAA3948764.1"/>
    <property type="molecule type" value="Genomic_DNA"/>
</dbReference>
<reference evidence="4" key="1">
    <citation type="journal article" date="2019" name="Int. J. Syst. Evol. Microbiol.">
        <title>The Global Catalogue of Microorganisms (GCM) 10K type strain sequencing project: providing services to taxonomists for standard genome sequencing and annotation.</title>
        <authorList>
            <consortium name="The Broad Institute Genomics Platform"/>
            <consortium name="The Broad Institute Genome Sequencing Center for Infectious Disease"/>
            <person name="Wu L."/>
            <person name="Ma J."/>
        </authorList>
    </citation>
    <scope>NUCLEOTIDE SEQUENCE [LARGE SCALE GENOMIC DNA]</scope>
    <source>
        <strain evidence="4">JCM 16956</strain>
    </source>
</reference>
<sequence>MFIVNVEAAIHKDGRWLIIQRGLKEEHEPGTLSLVGGKVDQEGNVADVLEHTVKREVEEELGIILKDNVRYVHGVSFVAGDSVHVINIVFLGEIASGEPYRKSPDEVENIYWMTSEEILNHQKTPPWLKEACPPS</sequence>
<dbReference type="InterPro" id="IPR000086">
    <property type="entry name" value="NUDIX_hydrolase_dom"/>
</dbReference>
<accession>A0ABP7NLH0</accession>
<dbReference type="PROSITE" id="PS51462">
    <property type="entry name" value="NUDIX"/>
    <property type="match status" value="1"/>
</dbReference>
<protein>
    <submittedName>
        <fullName evidence="3">NUDIX domain-containing protein</fullName>
    </submittedName>
</protein>
<evidence type="ECO:0000313" key="3">
    <source>
        <dbReference type="EMBL" id="GAA3948764.1"/>
    </source>
</evidence>
<name>A0ABP7NLH0_9ACTN</name>
<keyword evidence="4" id="KW-1185">Reference proteome</keyword>
<proteinExistence type="inferred from homology"/>